<evidence type="ECO:0000313" key="2">
    <source>
        <dbReference type="EMBL" id="KKN25267.1"/>
    </source>
</evidence>
<name>A0A0F9PL47_9ZZZZ</name>
<accession>A0A0F9PL47</accession>
<evidence type="ECO:0008006" key="3">
    <source>
        <dbReference type="Google" id="ProtNLM"/>
    </source>
</evidence>
<dbReference type="Gene3D" id="3.70.10.10">
    <property type="match status" value="1"/>
</dbReference>
<dbReference type="Gene3D" id="3.10.150.10">
    <property type="entry name" value="DNA Polymerase III, subunit A, domain 2"/>
    <property type="match status" value="1"/>
</dbReference>
<evidence type="ECO:0000256" key="1">
    <source>
        <dbReference type="SAM" id="MobiDB-lite"/>
    </source>
</evidence>
<reference evidence="2" key="1">
    <citation type="journal article" date="2015" name="Nature">
        <title>Complex archaea that bridge the gap between prokaryotes and eukaryotes.</title>
        <authorList>
            <person name="Spang A."/>
            <person name="Saw J.H."/>
            <person name="Jorgensen S.L."/>
            <person name="Zaremba-Niedzwiedzka K."/>
            <person name="Martijn J."/>
            <person name="Lind A.E."/>
            <person name="van Eijk R."/>
            <person name="Schleper C."/>
            <person name="Guy L."/>
            <person name="Ettema T.J."/>
        </authorList>
    </citation>
    <scope>NUCLEOTIDE SEQUENCE</scope>
</reference>
<organism evidence="2">
    <name type="scientific">marine sediment metagenome</name>
    <dbReference type="NCBI Taxonomy" id="412755"/>
    <lineage>
        <taxon>unclassified sequences</taxon>
        <taxon>metagenomes</taxon>
        <taxon>ecological metagenomes</taxon>
    </lineage>
</organism>
<gene>
    <name evidence="2" type="ORF">LCGC14_0886690</name>
</gene>
<dbReference type="InterPro" id="IPR046938">
    <property type="entry name" value="DNA_clamp_sf"/>
</dbReference>
<dbReference type="EMBL" id="LAZR01002816">
    <property type="protein sequence ID" value="KKN25267.1"/>
    <property type="molecule type" value="Genomic_DNA"/>
</dbReference>
<feature type="compositionally biased region" description="Basic and acidic residues" evidence="1">
    <location>
        <begin position="197"/>
        <end position="208"/>
    </location>
</feature>
<proteinExistence type="predicted"/>
<comment type="caution">
    <text evidence="2">The sequence shown here is derived from an EMBL/GenBank/DDBJ whole genome shotgun (WGS) entry which is preliminary data.</text>
</comment>
<sequence>MTNLTIPAAIIRAAQQCQTKNDVRHFFNGILFAANGDIVSTDGCILFKCPNSFEVPEGFADTIININGAIPTGADELTFLIGNEVVKTDNKKALTFQVVDSTYPDYGRVIPAGQYECASNMIGFNPEYLARLAKIYPGNVVVLFHGASTDATLFKPTHGDPRTKGVPVPECLRDSVVVLSPSKPGDDMKGETFYSQKPEKDHWHKASS</sequence>
<feature type="region of interest" description="Disordered" evidence="1">
    <location>
        <begin position="180"/>
        <end position="208"/>
    </location>
</feature>
<dbReference type="SUPFAM" id="SSF55979">
    <property type="entry name" value="DNA clamp"/>
    <property type="match status" value="1"/>
</dbReference>
<dbReference type="AlphaFoldDB" id="A0A0F9PL47"/>
<protein>
    <recommendedName>
        <fullName evidence="3">DNA polymerase III beta sliding clamp central domain-containing protein</fullName>
    </recommendedName>
</protein>